<dbReference type="PROSITE" id="PS00039">
    <property type="entry name" value="DEAD_ATP_HELICASE"/>
    <property type="match status" value="1"/>
</dbReference>
<dbReference type="InterPro" id="IPR044742">
    <property type="entry name" value="DEAD/DEAH_RhlB"/>
</dbReference>
<dbReference type="Gene3D" id="3.40.50.300">
    <property type="entry name" value="P-loop containing nucleotide triphosphate hydrolases"/>
    <property type="match status" value="2"/>
</dbReference>
<name>A0ABT2QRE0_9STAP</name>
<evidence type="ECO:0000256" key="5">
    <source>
        <dbReference type="PROSITE-ProRule" id="PRU00552"/>
    </source>
</evidence>
<evidence type="ECO:0000313" key="12">
    <source>
        <dbReference type="Proteomes" id="UP001209553"/>
    </source>
</evidence>
<keyword evidence="1 6" id="KW-0547">Nucleotide-binding</keyword>
<feature type="region of interest" description="Disordered" evidence="7">
    <location>
        <begin position="440"/>
        <end position="494"/>
    </location>
</feature>
<dbReference type="InterPro" id="IPR011545">
    <property type="entry name" value="DEAD/DEAH_box_helicase_dom"/>
</dbReference>
<comment type="similarity">
    <text evidence="6">Belongs to the DEAD box helicase family.</text>
</comment>
<organism evidence="11 12">
    <name type="scientific">Staphylococcus marylandisciuri</name>
    <dbReference type="NCBI Taxonomy" id="2981529"/>
    <lineage>
        <taxon>Bacteria</taxon>
        <taxon>Bacillati</taxon>
        <taxon>Bacillota</taxon>
        <taxon>Bacilli</taxon>
        <taxon>Bacillales</taxon>
        <taxon>Staphylococcaceae</taxon>
        <taxon>Staphylococcus</taxon>
    </lineage>
</organism>
<dbReference type="PROSITE" id="PS51192">
    <property type="entry name" value="HELICASE_ATP_BIND_1"/>
    <property type="match status" value="1"/>
</dbReference>
<keyword evidence="12" id="KW-1185">Reference proteome</keyword>
<dbReference type="PANTHER" id="PTHR47963:SF5">
    <property type="entry name" value="DEAD-BOX ATP-DEPENDENT RNA HELICASE CSHA"/>
    <property type="match status" value="1"/>
</dbReference>
<evidence type="ECO:0000259" key="10">
    <source>
        <dbReference type="PROSITE" id="PS51195"/>
    </source>
</evidence>
<feature type="compositionally biased region" description="Basic residues" evidence="7">
    <location>
        <begin position="459"/>
        <end position="472"/>
    </location>
</feature>
<dbReference type="CDD" id="cd18787">
    <property type="entry name" value="SF2_C_DEAD"/>
    <property type="match status" value="1"/>
</dbReference>
<keyword evidence="4 6" id="KW-0067">ATP-binding</keyword>
<sequence length="494" mass="56751">MQNFTELGISAKTVETLHNMGFEEPTPIQEESIPYALQGTDILGQAQTGTGKTGAFGIPIIEKVAGQEGIQVLILAPTRELAMQVAEQLREFSEGQRVRVVTVFGGMPIDRQIKALKRRPQIVVGTPGRVIDHLNRRTLRTDNIHTLVLDEADEMMNMGFIDDMKFIMDKIPMAQRQTMLFSATMPKAIQNLVKQFMKEPEIVKTMNNELSDPQIEEFYTIVKELEKFETFTNFLDVHQPELAIVFGRTKRRVDELTSALLSKGYKAEGLHGDITQAKRLEVLKKFKNDQIDILVATDVAARGLDISGVSHVYNFDIPQDTESYTHRIGRTGRAGKEGIAVTFVNPIEMDYVRQIEQTNQRQMRALRPPHRKEVLKAREQEVKDKVQKWMERDNEPRLERIATQLLDEYNDVELIASLLQELVEANDEVEVQLTFEKPLARKRGSKPSRKGGKFDKRNNRNRTKHSYRHQRGRNSDKRDRKRTKKGRTFADHKY</sequence>
<evidence type="ECO:0000256" key="7">
    <source>
        <dbReference type="SAM" id="MobiDB-lite"/>
    </source>
</evidence>
<evidence type="ECO:0000259" key="8">
    <source>
        <dbReference type="PROSITE" id="PS51192"/>
    </source>
</evidence>
<dbReference type="Pfam" id="PF00271">
    <property type="entry name" value="Helicase_C"/>
    <property type="match status" value="1"/>
</dbReference>
<dbReference type="InterPro" id="IPR001650">
    <property type="entry name" value="Helicase_C-like"/>
</dbReference>
<keyword evidence="3 6" id="KW-0347">Helicase</keyword>
<evidence type="ECO:0000259" key="9">
    <source>
        <dbReference type="PROSITE" id="PS51194"/>
    </source>
</evidence>
<proteinExistence type="inferred from homology"/>
<dbReference type="InterPro" id="IPR014014">
    <property type="entry name" value="RNA_helicase_DEAD_Q_motif"/>
</dbReference>
<comment type="caution">
    <text evidence="11">The sequence shown here is derived from an EMBL/GenBank/DDBJ whole genome shotgun (WGS) entry which is preliminary data.</text>
</comment>
<dbReference type="SUPFAM" id="SSF52540">
    <property type="entry name" value="P-loop containing nucleoside triphosphate hydrolases"/>
    <property type="match status" value="1"/>
</dbReference>
<dbReference type="GO" id="GO:0004386">
    <property type="term" value="F:helicase activity"/>
    <property type="evidence" value="ECO:0007669"/>
    <property type="project" value="UniProtKB-KW"/>
</dbReference>
<evidence type="ECO:0000313" key="11">
    <source>
        <dbReference type="EMBL" id="MCU5746548.1"/>
    </source>
</evidence>
<dbReference type="EMBL" id="JAOPKZ010000012">
    <property type="protein sequence ID" value="MCU5746548.1"/>
    <property type="molecule type" value="Genomic_DNA"/>
</dbReference>
<accession>A0ABT2QRE0</accession>
<feature type="domain" description="Helicase ATP-binding" evidence="8">
    <location>
        <begin position="33"/>
        <end position="203"/>
    </location>
</feature>
<feature type="compositionally biased region" description="Basic residues" evidence="7">
    <location>
        <begin position="440"/>
        <end position="451"/>
    </location>
</feature>
<dbReference type="RefSeq" id="WP_262856166.1">
    <property type="nucleotide sequence ID" value="NZ_JAOPKZ010000012.1"/>
</dbReference>
<reference evidence="11 12" key="1">
    <citation type="journal article" date="2023" name="Int. J. Syst. Evol. Microbiol.">
        <title>Streptococcus sciuri sp. nov., Staphylococcus marylandisciuri sp. nov. and Staphylococcus americanisciuri sp. nov., isolated from faeces of eastern grey squirrel (Sciurus carolinensis).</title>
        <authorList>
            <person name="Volokhov D.V."/>
            <person name="Zagorodnyaya T.A."/>
            <person name="Furtak V.A."/>
            <person name="Nattanmai G."/>
            <person name="Randall L."/>
            <person name="Jose S."/>
            <person name="Gao Y."/>
            <person name="Eisenberg T."/>
            <person name="Delmonte P."/>
            <person name="Blom J."/>
            <person name="Mitchell K.K."/>
        </authorList>
    </citation>
    <scope>NUCLEOTIDE SEQUENCE [LARGE SCALE GENOMIC DNA]</scope>
    <source>
        <strain evidence="11 12">SQ8-PEA</strain>
    </source>
</reference>
<dbReference type="PROSITE" id="PS51195">
    <property type="entry name" value="Q_MOTIF"/>
    <property type="match status" value="1"/>
</dbReference>
<feature type="short sequence motif" description="Q motif" evidence="5">
    <location>
        <begin position="2"/>
        <end position="30"/>
    </location>
</feature>
<dbReference type="InterPro" id="IPR000629">
    <property type="entry name" value="RNA-helicase_DEAD-box_CS"/>
</dbReference>
<feature type="domain" description="DEAD-box RNA helicase Q" evidence="10">
    <location>
        <begin position="2"/>
        <end position="30"/>
    </location>
</feature>
<evidence type="ECO:0000256" key="6">
    <source>
        <dbReference type="RuleBase" id="RU000492"/>
    </source>
</evidence>
<evidence type="ECO:0000256" key="4">
    <source>
        <dbReference type="ARBA" id="ARBA00022840"/>
    </source>
</evidence>
<protein>
    <submittedName>
        <fullName evidence="11">DEAD/DEAH box helicase</fullName>
    </submittedName>
</protein>
<feature type="domain" description="Helicase C-terminal" evidence="9">
    <location>
        <begin position="214"/>
        <end position="375"/>
    </location>
</feature>
<dbReference type="InterPro" id="IPR014001">
    <property type="entry name" value="Helicase_ATP-bd"/>
</dbReference>
<dbReference type="Pfam" id="PF00270">
    <property type="entry name" value="DEAD"/>
    <property type="match status" value="1"/>
</dbReference>
<gene>
    <name evidence="11" type="ORF">N9R04_07455</name>
</gene>
<dbReference type="CDD" id="cd00268">
    <property type="entry name" value="DEADc"/>
    <property type="match status" value="1"/>
</dbReference>
<keyword evidence="2 6" id="KW-0378">Hydrolase</keyword>
<evidence type="ECO:0000256" key="3">
    <source>
        <dbReference type="ARBA" id="ARBA00022806"/>
    </source>
</evidence>
<dbReference type="InterPro" id="IPR050547">
    <property type="entry name" value="DEAD_box_RNA_helicases"/>
</dbReference>
<dbReference type="SMART" id="SM00487">
    <property type="entry name" value="DEXDc"/>
    <property type="match status" value="1"/>
</dbReference>
<dbReference type="PANTHER" id="PTHR47963">
    <property type="entry name" value="DEAD-BOX ATP-DEPENDENT RNA HELICASE 47, MITOCHONDRIAL"/>
    <property type="match status" value="1"/>
</dbReference>
<dbReference type="SMART" id="SM00490">
    <property type="entry name" value="HELICc"/>
    <property type="match status" value="1"/>
</dbReference>
<dbReference type="InterPro" id="IPR027417">
    <property type="entry name" value="P-loop_NTPase"/>
</dbReference>
<evidence type="ECO:0000256" key="1">
    <source>
        <dbReference type="ARBA" id="ARBA00022741"/>
    </source>
</evidence>
<dbReference type="PROSITE" id="PS51194">
    <property type="entry name" value="HELICASE_CTER"/>
    <property type="match status" value="1"/>
</dbReference>
<evidence type="ECO:0000256" key="2">
    <source>
        <dbReference type="ARBA" id="ARBA00022801"/>
    </source>
</evidence>
<dbReference type="Proteomes" id="UP001209553">
    <property type="component" value="Unassembled WGS sequence"/>
</dbReference>